<protein>
    <submittedName>
        <fullName evidence="2">PadR family transcriptional regulator</fullName>
    </submittedName>
</protein>
<evidence type="ECO:0000313" key="2">
    <source>
        <dbReference type="EMBL" id="KIS24212.1"/>
    </source>
</evidence>
<dbReference type="RefSeq" id="WP_042384730.1">
    <property type="nucleotide sequence ID" value="NZ_JXSU01000007.1"/>
</dbReference>
<comment type="caution">
    <text evidence="2">The sequence shown here is derived from an EMBL/GenBank/DDBJ whole genome shotgun (WGS) entry which is preliminary data.</text>
</comment>
<dbReference type="Proteomes" id="UP000032250">
    <property type="component" value="Unassembled WGS sequence"/>
</dbReference>
<name>A0A0D1BWK4_CLOBO</name>
<dbReference type="HOGENOM" id="CLU_063440_3_3_9"/>
<dbReference type="InterPro" id="IPR036390">
    <property type="entry name" value="WH_DNA-bd_sf"/>
</dbReference>
<dbReference type="InterPro" id="IPR005149">
    <property type="entry name" value="Tscrpt_reg_PadR_N"/>
</dbReference>
<dbReference type="PANTHER" id="PTHR43252">
    <property type="entry name" value="TRANSCRIPTIONAL REGULATOR YQJI"/>
    <property type="match status" value="1"/>
</dbReference>
<reference evidence="2 3" key="1">
    <citation type="submission" date="2014-06" db="EMBL/GenBank/DDBJ databases">
        <title>Genome characterization of distinct group I Clostridium botulinum lineages.</title>
        <authorList>
            <person name="Giordani F."/>
            <person name="Anselmo A."/>
            <person name="Fillo S."/>
            <person name="Palozzi A.M."/>
            <person name="Fortunato A."/>
            <person name="Gentile B."/>
            <person name="Ciammaruconi A."/>
            <person name="Anniballi F."/>
            <person name="De Medici D."/>
            <person name="Lista F."/>
        </authorList>
    </citation>
    <scope>NUCLEOTIDE SEQUENCE [LARGE SCALE GENOMIC DNA]</scope>
    <source>
        <strain evidence="2 3">B2 450</strain>
    </source>
</reference>
<sequence length="110" mass="12888">MPTDNSLYSGDMTMLILKLLQNKDMYGYEMIETLQVNSNNVFQFKAGTLYPLLHNLVKQNYLNCYEKEVSGKIRKYYSLTLQGKKLLQDKTSIWQKYVKTMTSVLELEVD</sequence>
<dbReference type="OrthoDB" id="9808017at2"/>
<dbReference type="Pfam" id="PF03551">
    <property type="entry name" value="PadR"/>
    <property type="match status" value="1"/>
</dbReference>
<dbReference type="PATRIC" id="fig|1379739.3.peg.2722"/>
<gene>
    <name evidence="2" type="ORF">N495_11695</name>
</gene>
<dbReference type="SUPFAM" id="SSF46785">
    <property type="entry name" value="Winged helix' DNA-binding domain"/>
    <property type="match status" value="1"/>
</dbReference>
<dbReference type="InterPro" id="IPR036388">
    <property type="entry name" value="WH-like_DNA-bd_sf"/>
</dbReference>
<proteinExistence type="predicted"/>
<organism evidence="2 3">
    <name type="scientific">Clostridium botulinum B2 450</name>
    <dbReference type="NCBI Taxonomy" id="1379739"/>
    <lineage>
        <taxon>Bacteria</taxon>
        <taxon>Bacillati</taxon>
        <taxon>Bacillota</taxon>
        <taxon>Clostridia</taxon>
        <taxon>Eubacteriales</taxon>
        <taxon>Clostridiaceae</taxon>
        <taxon>Clostridium</taxon>
    </lineage>
</organism>
<accession>A0A0D1BWK4</accession>
<feature type="domain" description="Transcription regulator PadR N-terminal" evidence="1">
    <location>
        <begin position="16"/>
        <end position="88"/>
    </location>
</feature>
<dbReference type="EMBL" id="JXSU01000007">
    <property type="protein sequence ID" value="KIS24212.1"/>
    <property type="molecule type" value="Genomic_DNA"/>
</dbReference>
<dbReference type="AlphaFoldDB" id="A0A0D1BWK4"/>
<dbReference type="Gene3D" id="1.10.10.10">
    <property type="entry name" value="Winged helix-like DNA-binding domain superfamily/Winged helix DNA-binding domain"/>
    <property type="match status" value="1"/>
</dbReference>
<dbReference type="PANTHER" id="PTHR43252:SF7">
    <property type="entry name" value="TRANSCRIPTIONAL REGULATOR YQJI"/>
    <property type="match status" value="1"/>
</dbReference>
<evidence type="ECO:0000313" key="3">
    <source>
        <dbReference type="Proteomes" id="UP000032250"/>
    </source>
</evidence>
<evidence type="ECO:0000259" key="1">
    <source>
        <dbReference type="Pfam" id="PF03551"/>
    </source>
</evidence>